<dbReference type="Pfam" id="PF14429">
    <property type="entry name" value="DOCK-C2"/>
    <property type="match status" value="1"/>
</dbReference>
<evidence type="ECO:0000256" key="2">
    <source>
        <dbReference type="ARBA" id="ARBA00022490"/>
    </source>
</evidence>
<keyword evidence="10" id="KW-1185">Reference proteome</keyword>
<dbReference type="GO" id="GO:0007264">
    <property type="term" value="P:small GTPase-mediated signal transduction"/>
    <property type="evidence" value="ECO:0007669"/>
    <property type="project" value="InterPro"/>
</dbReference>
<evidence type="ECO:0000256" key="5">
    <source>
        <dbReference type="PROSITE-ProRule" id="PRU00983"/>
    </source>
</evidence>
<feature type="region of interest" description="Disordered" evidence="6">
    <location>
        <begin position="130"/>
        <end position="203"/>
    </location>
</feature>
<feature type="domain" description="DOCKER" evidence="8">
    <location>
        <begin position="1604"/>
        <end position="2019"/>
    </location>
</feature>
<feature type="region of interest" description="Disordered" evidence="6">
    <location>
        <begin position="817"/>
        <end position="848"/>
    </location>
</feature>
<dbReference type="OrthoDB" id="18896at2759"/>
<evidence type="ECO:0000256" key="6">
    <source>
        <dbReference type="SAM" id="MobiDB-lite"/>
    </source>
</evidence>
<dbReference type="GO" id="GO:0005085">
    <property type="term" value="F:guanyl-nucleotide exchange factor activity"/>
    <property type="evidence" value="ECO:0007669"/>
    <property type="project" value="UniProtKB-KW"/>
</dbReference>
<comment type="similarity">
    <text evidence="5">Belongs to the DOCK family.</text>
</comment>
<evidence type="ECO:0000313" key="10">
    <source>
        <dbReference type="Proteomes" id="UP000310189"/>
    </source>
</evidence>
<dbReference type="InterPro" id="IPR056372">
    <property type="entry name" value="TPR_DOCK"/>
</dbReference>
<dbReference type="Proteomes" id="UP000310189">
    <property type="component" value="Unassembled WGS sequence"/>
</dbReference>
<protein>
    <submittedName>
        <fullName evidence="9">Uncharacterized protein</fullName>
    </submittedName>
</protein>
<accession>A0A4T0FKH3</accession>
<keyword evidence="3" id="KW-0597">Phosphoprotein</keyword>
<dbReference type="CDD" id="cd11684">
    <property type="entry name" value="DHR2_DOCK"/>
    <property type="match status" value="1"/>
</dbReference>
<dbReference type="Gene3D" id="1.20.1270.350">
    <property type="entry name" value="Dedicator of cytokinesis N-terminal subdomain"/>
    <property type="match status" value="1"/>
</dbReference>
<feature type="compositionally biased region" description="Basic and acidic residues" evidence="6">
    <location>
        <begin position="722"/>
        <end position="739"/>
    </location>
</feature>
<dbReference type="InterPro" id="IPR027007">
    <property type="entry name" value="C2_DOCK-type_domain"/>
</dbReference>
<comment type="caution">
    <text evidence="9">The sequence shown here is derived from an EMBL/GenBank/DDBJ whole genome shotgun (WGS) entry which is preliminary data.</text>
</comment>
<evidence type="ECO:0000259" key="7">
    <source>
        <dbReference type="PROSITE" id="PS51650"/>
    </source>
</evidence>
<feature type="compositionally biased region" description="Polar residues" evidence="6">
    <location>
        <begin position="820"/>
        <end position="841"/>
    </location>
</feature>
<evidence type="ECO:0000256" key="1">
    <source>
        <dbReference type="ARBA" id="ARBA00004496"/>
    </source>
</evidence>
<dbReference type="InterPro" id="IPR046773">
    <property type="entry name" value="DOCKER_Lobe_C"/>
</dbReference>
<feature type="compositionally biased region" description="Polar residues" evidence="6">
    <location>
        <begin position="130"/>
        <end position="140"/>
    </location>
</feature>
<proteinExistence type="inferred from homology"/>
<dbReference type="InterPro" id="IPR026791">
    <property type="entry name" value="DOCK"/>
</dbReference>
<dbReference type="InterPro" id="IPR046769">
    <property type="entry name" value="DOCKER_Lobe_A"/>
</dbReference>
<dbReference type="Pfam" id="PF06920">
    <property type="entry name" value="DHR-2_Lobe_A"/>
    <property type="match status" value="1"/>
</dbReference>
<dbReference type="GO" id="GO:0031267">
    <property type="term" value="F:small GTPase binding"/>
    <property type="evidence" value="ECO:0007669"/>
    <property type="project" value="TreeGrafter"/>
</dbReference>
<dbReference type="EMBL" id="SPNW01000033">
    <property type="protein sequence ID" value="TIA88831.1"/>
    <property type="molecule type" value="Genomic_DNA"/>
</dbReference>
<dbReference type="Gene3D" id="2.60.40.150">
    <property type="entry name" value="C2 domain"/>
    <property type="match status" value="1"/>
</dbReference>
<dbReference type="Pfam" id="PF23554">
    <property type="entry name" value="TPR_DOCK"/>
    <property type="match status" value="2"/>
</dbReference>
<feature type="compositionally biased region" description="Polar residues" evidence="6">
    <location>
        <begin position="363"/>
        <end position="380"/>
    </location>
</feature>
<dbReference type="InterPro" id="IPR043162">
    <property type="entry name" value="DOCK_C_lobe_C"/>
</dbReference>
<dbReference type="Gene3D" id="1.20.58.740">
    <property type="match status" value="1"/>
</dbReference>
<keyword evidence="2" id="KW-0963">Cytoplasm</keyword>
<organism evidence="9 10">
    <name type="scientific">Wallemia hederae</name>
    <dbReference type="NCBI Taxonomy" id="1540922"/>
    <lineage>
        <taxon>Eukaryota</taxon>
        <taxon>Fungi</taxon>
        <taxon>Dikarya</taxon>
        <taxon>Basidiomycota</taxon>
        <taxon>Wallemiomycotina</taxon>
        <taxon>Wallemiomycetes</taxon>
        <taxon>Wallemiales</taxon>
        <taxon>Wallemiaceae</taxon>
        <taxon>Wallemia</taxon>
    </lineage>
</organism>
<gene>
    <name evidence="9" type="ORF">E3P99_02368</name>
</gene>
<feature type="compositionally biased region" description="Low complexity" evidence="6">
    <location>
        <begin position="2046"/>
        <end position="2103"/>
    </location>
</feature>
<dbReference type="GO" id="GO:0005737">
    <property type="term" value="C:cytoplasm"/>
    <property type="evidence" value="ECO:0007669"/>
    <property type="project" value="UniProtKB-SubCell"/>
</dbReference>
<keyword evidence="4" id="KW-0344">Guanine-nucleotide releasing factor</keyword>
<dbReference type="PROSITE" id="PS51651">
    <property type="entry name" value="DOCKER"/>
    <property type="match status" value="1"/>
</dbReference>
<dbReference type="InterPro" id="IPR042455">
    <property type="entry name" value="DOCK_N_sub1"/>
</dbReference>
<feature type="region of interest" description="Disordered" evidence="6">
    <location>
        <begin position="722"/>
        <end position="741"/>
    </location>
</feature>
<dbReference type="CDD" id="cd08679">
    <property type="entry name" value="C2_DOCK180_related"/>
    <property type="match status" value="1"/>
</dbReference>
<dbReference type="Gene3D" id="1.25.40.410">
    <property type="match status" value="1"/>
</dbReference>
<dbReference type="PROSITE" id="PS51650">
    <property type="entry name" value="C2_DOCK"/>
    <property type="match status" value="1"/>
</dbReference>
<feature type="region of interest" description="Disordered" evidence="6">
    <location>
        <begin position="2033"/>
        <end position="2135"/>
    </location>
</feature>
<dbReference type="InterPro" id="IPR043161">
    <property type="entry name" value="DOCK_C_lobe_A"/>
</dbReference>
<evidence type="ECO:0000313" key="9">
    <source>
        <dbReference type="EMBL" id="TIA88831.1"/>
    </source>
</evidence>
<reference evidence="9 10" key="1">
    <citation type="submission" date="2019-03" db="EMBL/GenBank/DDBJ databases">
        <title>Sequencing 23 genomes of Wallemia ichthyophaga.</title>
        <authorList>
            <person name="Gostincar C."/>
        </authorList>
    </citation>
    <scope>NUCLEOTIDE SEQUENCE [LARGE SCALE GENOMIC DNA]</scope>
    <source>
        <strain evidence="9 10">EXF-5753</strain>
    </source>
</reference>
<feature type="domain" description="C2 DOCK-type" evidence="7">
    <location>
        <begin position="610"/>
        <end position="862"/>
    </location>
</feature>
<dbReference type="Pfam" id="PF16172">
    <property type="entry name" value="DOCK_N"/>
    <property type="match status" value="1"/>
</dbReference>
<sequence length="2135" mass="239822">MTWSPLEQIAYGFCIFPFSPVDVDQLSNDKSNPHQIQLETGDEIYAFEQIREAGQPIWYRGYVVSTSRYPLISNASQAQSLPTTVEEPQVSIGIFPSTHVRVRQMLPDAEGRLASTYLSFQSTLKQFPQRANTATLTKSPSFGKMETLEEEEEDEDVEKKSLALNDSDYTPIESKLSNSSKSNKRLPDSRPPPPLPSLKCGDETSFGHSEPLIDEIACALREYFTALHSALSNKDYVLFEKIKNNMNALNYARMQLLQQSGSDNNSKDDLVDLRARAVERLVKANVDLGLDVIVRHPTTGALANISNDGDDIDRKAWISSIRMYAQQVELAYINSPVKQSGAPISQPSLKPLHEHQKLSNLTEPLSLSRNNRPSTANQQGHSASSASDSNDFFHVYLNLRSFNASPCYVGETVELFFSLYSSVQGRFLTEDHVVVLDHNGLPVRRSDDFVCTLFRDLSKVDVSDNLYLVCKIIRNGFLKSPLNFEDTAGASTKKFLRRPFGCAVLDLGQLSTKSNKDMNEAMQYSMPIYVPSMTSGVAAENLFANLHQDIITNNYKVFDASTRATDISVTVKAFHGAFNQMLRDHSGVLLNVPTTARLGFSDAVFPSDIRNDLYCKLWSGDFTSTLASSTSRLSLLSNTNSNTSKNIQVSVEARRKDGSRIEDCFTGGTGDKVQSVWDFSVFANNSQPTWGEMVKLTNVSAQEFLDVHLFFTIRNKSSKDKDSFNVSRERIRDQERDDSTAEPSFAWGYLPIFNEGQAFLPDASHTLQLFKCFGEPPSASVYLNNTTPTVAQSGKKERVFSGGSLNGECRDMRIARSDSLPGSVNGNSPLNTPDALSSPGSPSDVPRLRPLRDSISIRTFLCSTLFTQNPVLLKLLSWERERSYQTQSAADIESVLSQLPFVGEPEIVKFLAETFDAIFGIMASSANEGDRFDPLLFNALIKVLAIIQDRRFSQFETVLDVYINENFVCGPASSHLIRSLQRLLAKPSDPSTAQQLHAALKVLPFLIRFIVRSREIQREKSAGLDITSEHLEDTFKKELVGVLDGLVKLMEITSPSSVIGTQTLALRHFAGCLPSLERIFPSEELVEHVMAFAEACKATKGKLVVYILLNYLHIVRSGLFDKPGTRTILVPTLIRLVKPHLGPYDEYQHVKSKDSDSARDAARVDWIERLRLSVTILATMLDKLHVAVVDPVISASRTLSRQEEDNVEDIFSLLPKLLESYHELNSDALIDAITKHKSPSTTIASIPTVFPATYPFSLLSELPQSLTSSTTNASTSLSLARNNHFNCGLGEIASVILVMIQLLPPKLILDFLTEHGEVEGEKNQTRFLTNIFSFSIGVLDYKDSGIDEKLIPCPYPKSWLNISLFAHRMVLKLGKAVSYIMERQYVPSLDLAGNFNRNLWRVCFEMYIRLLASKQLVIEEHTPQKRRAVWKLAGDLRGEGAKIFSVLWNAIGWPEKSNDNPGNDTRFGGYQIQFPDLVADLLELCLSHHDELRNQAVGILHSMIVSEHLLNGHFEGIEAEIIDKLDKLFMDGTKGDEISRAFFVSELRSLFNSSSIDENLQKNVSRFLDSVDYFLELLLSIRNLPDGEEYEDDRLEATLKLMTFIRNLREEIYVKYLHALVHMHLRSNAYAEAGMTLKLHADMYSWDSSVVLEPLSDLNLPKQTSFQRRETLLAHCMEYLAAGKAYEVAIDVCKDLAHQYENKTYDFHKLADILTYQASLVDSIMKGDREFPEFFRVAYHGGFPPALKNKQFVYRGLDHEHIDAFCKRMEEKHPSAQVLSGNQIISQEIADSDEQYLSIASVTPEVDRTSPIIQNPNVAEPIRKYYENNTDLFSYTRTLDKDYASSSVSLEGEWMEKTLLQCESQFPYVMRRSEIIETRTIEVSPIDLALEEVEMMRQEMSVVNSKFEAQLESRQNKKSQGQQNLRVEALSMVLNNACDIPVDAGVCYYRSTYLARKDDNPSSQRLEKGLINLAMTIRKGLDIHKSICTSEMARFHMTLEKLFVRNYSKEIAQFPNEISSDVNGGFSRSSSFKSFSDKQKRHRNLSTVTGSSSVNTSKSSKPTLSLPKLSSLKSMSKQRSSPSLDYKPTSPKSPTSSVKSWTPRLHRSKSKSEGPPQLSLGKFDEEGFSRLFSKK</sequence>
<dbReference type="InterPro" id="IPR035892">
    <property type="entry name" value="C2_domain_sf"/>
</dbReference>
<evidence type="ECO:0000256" key="3">
    <source>
        <dbReference type="ARBA" id="ARBA00022553"/>
    </source>
</evidence>
<dbReference type="InterPro" id="IPR032376">
    <property type="entry name" value="DOCK_N"/>
</dbReference>
<dbReference type="InterPro" id="IPR027357">
    <property type="entry name" value="DOCKER_dom"/>
</dbReference>
<dbReference type="Pfam" id="PF20421">
    <property type="entry name" value="DHR-2_Lobe_C"/>
    <property type="match status" value="1"/>
</dbReference>
<feature type="region of interest" description="Disordered" evidence="6">
    <location>
        <begin position="363"/>
        <end position="387"/>
    </location>
</feature>
<name>A0A4T0FKH3_9BASI</name>
<dbReference type="GO" id="GO:0005886">
    <property type="term" value="C:plasma membrane"/>
    <property type="evidence" value="ECO:0007669"/>
    <property type="project" value="TreeGrafter"/>
</dbReference>
<comment type="subcellular location">
    <subcellularLocation>
        <location evidence="1">Cytoplasm</location>
    </subcellularLocation>
</comment>
<evidence type="ECO:0000256" key="4">
    <source>
        <dbReference type="ARBA" id="ARBA00022658"/>
    </source>
</evidence>
<dbReference type="PANTHER" id="PTHR45653:SF10">
    <property type="entry name" value="MYOBLAST CITY, ISOFORM B"/>
    <property type="match status" value="1"/>
</dbReference>
<evidence type="ECO:0000259" key="8">
    <source>
        <dbReference type="PROSITE" id="PS51651"/>
    </source>
</evidence>
<dbReference type="PANTHER" id="PTHR45653">
    <property type="entry name" value="DEDICATOR OF CYTOKINESIS"/>
    <property type="match status" value="1"/>
</dbReference>